<dbReference type="Proteomes" id="UP000254230">
    <property type="component" value="Unassembled WGS sequence"/>
</dbReference>
<feature type="transmembrane region" description="Helical" evidence="2">
    <location>
        <begin position="21"/>
        <end position="39"/>
    </location>
</feature>
<proteinExistence type="predicted"/>
<feature type="compositionally biased region" description="Polar residues" evidence="1">
    <location>
        <begin position="533"/>
        <end position="547"/>
    </location>
</feature>
<keyword evidence="2" id="KW-0812">Transmembrane</keyword>
<keyword evidence="2" id="KW-1133">Transmembrane helix</keyword>
<reference evidence="4 6" key="2">
    <citation type="submission" date="2018-06" db="EMBL/GenBank/DDBJ databases">
        <authorList>
            <consortium name="Pathogen Informatics"/>
            <person name="Doyle S."/>
        </authorList>
    </citation>
    <scope>NUCLEOTIDE SEQUENCE [LARGE SCALE GENOMIC DNA]</scope>
    <source>
        <strain evidence="4 6">NCTC12376</strain>
    </source>
</reference>
<feature type="transmembrane region" description="Helical" evidence="2">
    <location>
        <begin position="199"/>
        <end position="220"/>
    </location>
</feature>
<evidence type="ECO:0008006" key="7">
    <source>
        <dbReference type="Google" id="ProtNLM"/>
    </source>
</evidence>
<feature type="transmembrane region" description="Helical" evidence="2">
    <location>
        <begin position="333"/>
        <end position="352"/>
    </location>
</feature>
<dbReference type="AlphaFoldDB" id="A0A378L5D9"/>
<gene>
    <name evidence="3" type="ORF">Lqua_1677</name>
    <name evidence="4" type="ORF">NCTC12376_03159</name>
</gene>
<name>A0A378L5D9_9GAMM</name>
<feature type="transmembrane region" description="Helical" evidence="2">
    <location>
        <begin position="289"/>
        <end position="313"/>
    </location>
</feature>
<feature type="region of interest" description="Disordered" evidence="1">
    <location>
        <begin position="533"/>
        <end position="587"/>
    </location>
</feature>
<keyword evidence="5" id="KW-1185">Reference proteome</keyword>
<feature type="transmembrane region" description="Helical" evidence="2">
    <location>
        <begin position="45"/>
        <end position="64"/>
    </location>
</feature>
<evidence type="ECO:0000313" key="4">
    <source>
        <dbReference type="EMBL" id="STY19320.1"/>
    </source>
</evidence>
<keyword evidence="2" id="KW-0472">Membrane</keyword>
<evidence type="ECO:0000313" key="6">
    <source>
        <dbReference type="Proteomes" id="UP000254230"/>
    </source>
</evidence>
<evidence type="ECO:0000313" key="3">
    <source>
        <dbReference type="EMBL" id="KTD49225.1"/>
    </source>
</evidence>
<feature type="compositionally biased region" description="Basic and acidic residues" evidence="1">
    <location>
        <begin position="560"/>
        <end position="579"/>
    </location>
</feature>
<evidence type="ECO:0000256" key="1">
    <source>
        <dbReference type="SAM" id="MobiDB-lite"/>
    </source>
</evidence>
<evidence type="ECO:0000313" key="5">
    <source>
        <dbReference type="Proteomes" id="UP000054639"/>
    </source>
</evidence>
<evidence type="ECO:0000256" key="2">
    <source>
        <dbReference type="SAM" id="Phobius"/>
    </source>
</evidence>
<protein>
    <recommendedName>
        <fullName evidence="7">Transmembrane protein</fullName>
    </recommendedName>
</protein>
<feature type="region of interest" description="Disordered" evidence="1">
    <location>
        <begin position="461"/>
        <end position="483"/>
    </location>
</feature>
<accession>A0A378L5D9</accession>
<feature type="transmembrane region" description="Helical" evidence="2">
    <location>
        <begin position="226"/>
        <end position="255"/>
    </location>
</feature>
<feature type="transmembrane region" description="Helical" evidence="2">
    <location>
        <begin position="402"/>
        <end position="425"/>
    </location>
</feature>
<reference evidence="3 5" key="1">
    <citation type="submission" date="2015-11" db="EMBL/GenBank/DDBJ databases">
        <title>Genomic analysis of 38 Legionella species identifies large and diverse effector repertoires.</title>
        <authorList>
            <person name="Burstein D."/>
            <person name="Amaro F."/>
            <person name="Zusman T."/>
            <person name="Lifshitz Z."/>
            <person name="Cohen O."/>
            <person name="Gilbert J.A."/>
            <person name="Pupko T."/>
            <person name="Shuman H.A."/>
            <person name="Segal G."/>
        </authorList>
    </citation>
    <scope>NUCLEOTIDE SEQUENCE [LARGE SCALE GENOMIC DNA]</scope>
    <source>
        <strain evidence="3 5">ATCC 49507</strain>
    </source>
</reference>
<dbReference type="EMBL" id="LNYR01000021">
    <property type="protein sequence ID" value="KTD49225.1"/>
    <property type="molecule type" value="Genomic_DNA"/>
</dbReference>
<organism evidence="4 6">
    <name type="scientific">Legionella quateirensis</name>
    <dbReference type="NCBI Taxonomy" id="45072"/>
    <lineage>
        <taxon>Bacteria</taxon>
        <taxon>Pseudomonadati</taxon>
        <taxon>Pseudomonadota</taxon>
        <taxon>Gammaproteobacteria</taxon>
        <taxon>Legionellales</taxon>
        <taxon>Legionellaceae</taxon>
        <taxon>Legionella</taxon>
    </lineage>
</organism>
<sequence length="678" mass="77482">MSKDTAMKLKNRSIDPKKIPLNLALILLTLGASLILGFLSFGGMYALMPVLSLAIAAFGLSVVYEGEIYLQNIKGAFNKLLKNNYLENKLAKEYLLNHLNEHAKDEDYPQFFKDYKTQLKLLRSFGHKELNEESKQNKKRIEKTLGDMEKWFARQLFSSKEKHNTAESDYAAKLRLWLAKHHQKDYQQRLEKRGFHYNIVKAFSVLAGLFMGLGSTYLIVEAFTIIPFFAALPFALWPLIVLPMAVIAGAAYAMLTFNAITDMINNNTVVKWYNKISQDLSQGLTLRSVFIASTAVFLVGLALALTICTAGTWWTIATNARPLFEWMKKMPSFIMGVINPVVTGLSAIFFNIQNSAESLEMVDEVSRSKTNPFEALYNYFVKGFQKLGETENWLQIINPFRIILKLTVTPLRILFFLGHLLSIALTADRMPGVPQIVSMLVAIISEGFEDAHYFLPHSHDHEEEIDGHESKNEQNKEHHHDHQDINELLQERMNEHAGHDHNMDIPTWIIKTVASPLYALAALWDSKASQLNHSTQDAHSDNPVQSQKTRKPQVLSFQEAWDKQRGIPKEHHVEIDPTAKRPSKQWQEEHAVARIEQFKTKHLNNVLIGREQANAKIIELDKLKETIRHPKNGESLAAILNEAKNQPAYNQHRLFVQKDEKTRTQEFIEDLPQRVNAL</sequence>
<dbReference type="Proteomes" id="UP000054639">
    <property type="component" value="Unassembled WGS sequence"/>
</dbReference>
<dbReference type="EMBL" id="UGOW01000001">
    <property type="protein sequence ID" value="STY19320.1"/>
    <property type="molecule type" value="Genomic_DNA"/>
</dbReference>